<accession>A0AAD9HEH0</accession>
<feature type="chain" id="PRO_5041936317" description="Secreted protein" evidence="2">
    <location>
        <begin position="22"/>
        <end position="218"/>
    </location>
</feature>
<comment type="caution">
    <text evidence="3">The sequence shown here is derived from an EMBL/GenBank/DDBJ whole genome shotgun (WGS) entry which is preliminary data.</text>
</comment>
<feature type="region of interest" description="Disordered" evidence="1">
    <location>
        <begin position="102"/>
        <end position="158"/>
    </location>
</feature>
<evidence type="ECO:0008006" key="5">
    <source>
        <dbReference type="Google" id="ProtNLM"/>
    </source>
</evidence>
<feature type="signal peptide" evidence="2">
    <location>
        <begin position="1"/>
        <end position="21"/>
    </location>
</feature>
<dbReference type="EMBL" id="MU842898">
    <property type="protein sequence ID" value="KAK2027258.1"/>
    <property type="molecule type" value="Genomic_DNA"/>
</dbReference>
<name>A0AAD9HEH0_9PEZI</name>
<organism evidence="3 4">
    <name type="scientific">Colletotrichum zoysiae</name>
    <dbReference type="NCBI Taxonomy" id="1216348"/>
    <lineage>
        <taxon>Eukaryota</taxon>
        <taxon>Fungi</taxon>
        <taxon>Dikarya</taxon>
        <taxon>Ascomycota</taxon>
        <taxon>Pezizomycotina</taxon>
        <taxon>Sordariomycetes</taxon>
        <taxon>Hypocreomycetidae</taxon>
        <taxon>Glomerellales</taxon>
        <taxon>Glomerellaceae</taxon>
        <taxon>Colletotrichum</taxon>
        <taxon>Colletotrichum graminicola species complex</taxon>
    </lineage>
</organism>
<evidence type="ECO:0000256" key="1">
    <source>
        <dbReference type="SAM" id="MobiDB-lite"/>
    </source>
</evidence>
<keyword evidence="2" id="KW-0732">Signal</keyword>
<proteinExistence type="predicted"/>
<sequence length="218" mass="23037">MPHLAVAGPLLFLPIQLAVRASEPLGMTRALHTASVTRGQFIPASTSGQTSVSAPEAQCYYPYCQQHVVLALRIRGALKAKCCESRNGTPTVMAILDAHATGIPTPSTAHRRDAGSKSGFRSTHAASAKPPRDRGDDGLVHKLPTHHNTPSGGRERMGISPLAQSLRSPVWARTGRVSVGHRLAPILISESALACSSHCPPLSDPGIVSMDALQIKAR</sequence>
<protein>
    <recommendedName>
        <fullName evidence="5">Secreted protein</fullName>
    </recommendedName>
</protein>
<keyword evidence="4" id="KW-1185">Reference proteome</keyword>
<evidence type="ECO:0000313" key="4">
    <source>
        <dbReference type="Proteomes" id="UP001232148"/>
    </source>
</evidence>
<dbReference type="Proteomes" id="UP001232148">
    <property type="component" value="Unassembled WGS sequence"/>
</dbReference>
<reference evidence="3" key="1">
    <citation type="submission" date="2021-06" db="EMBL/GenBank/DDBJ databases">
        <title>Comparative genomics, transcriptomics and evolutionary studies reveal genomic signatures of adaptation to plant cell wall in hemibiotrophic fungi.</title>
        <authorList>
            <consortium name="DOE Joint Genome Institute"/>
            <person name="Baroncelli R."/>
            <person name="Diaz J.F."/>
            <person name="Benocci T."/>
            <person name="Peng M."/>
            <person name="Battaglia E."/>
            <person name="Haridas S."/>
            <person name="Andreopoulos W."/>
            <person name="Labutti K."/>
            <person name="Pangilinan J."/>
            <person name="Floch G.L."/>
            <person name="Makela M.R."/>
            <person name="Henrissat B."/>
            <person name="Grigoriev I.V."/>
            <person name="Crouch J.A."/>
            <person name="De Vries R.P."/>
            <person name="Sukno S.A."/>
            <person name="Thon M.R."/>
        </authorList>
    </citation>
    <scope>NUCLEOTIDE SEQUENCE</scope>
    <source>
        <strain evidence="3">MAFF235873</strain>
    </source>
</reference>
<dbReference type="AlphaFoldDB" id="A0AAD9HEH0"/>
<feature type="compositionally biased region" description="Basic and acidic residues" evidence="1">
    <location>
        <begin position="130"/>
        <end position="140"/>
    </location>
</feature>
<evidence type="ECO:0000313" key="3">
    <source>
        <dbReference type="EMBL" id="KAK2027258.1"/>
    </source>
</evidence>
<gene>
    <name evidence="3" type="ORF">LX32DRAFT_446209</name>
</gene>
<evidence type="ECO:0000256" key="2">
    <source>
        <dbReference type="SAM" id="SignalP"/>
    </source>
</evidence>